<evidence type="ECO:0000313" key="2">
    <source>
        <dbReference type="Proteomes" id="UP000019335"/>
    </source>
</evidence>
<dbReference type="Gene3D" id="1.25.40.10">
    <property type="entry name" value="Tetratricopeptide repeat domain"/>
    <property type="match status" value="1"/>
</dbReference>
<keyword evidence="1" id="KW-0808">Transferase</keyword>
<comment type="caution">
    <text evidence="1">The sequence shown here is derived from an EMBL/GenBank/DDBJ whole genome shotgun (WGS) entry which is preliminary data.</text>
</comment>
<dbReference type="EMBL" id="AZIL01003422">
    <property type="protein sequence ID" value="EWM20048.1"/>
    <property type="molecule type" value="Genomic_DNA"/>
</dbReference>
<dbReference type="SUPFAM" id="SSF48452">
    <property type="entry name" value="TPR-like"/>
    <property type="match status" value="1"/>
</dbReference>
<accession>W7T980</accession>
<keyword evidence="2" id="KW-1185">Reference proteome</keyword>
<organism evidence="1 2">
    <name type="scientific">Nannochloropsis gaditana</name>
    <dbReference type="NCBI Taxonomy" id="72520"/>
    <lineage>
        <taxon>Eukaryota</taxon>
        <taxon>Sar</taxon>
        <taxon>Stramenopiles</taxon>
        <taxon>Ochrophyta</taxon>
        <taxon>Eustigmatophyceae</taxon>
        <taxon>Eustigmatales</taxon>
        <taxon>Monodopsidaceae</taxon>
        <taxon>Nannochloropsis</taxon>
    </lineage>
</organism>
<evidence type="ECO:0000313" key="1">
    <source>
        <dbReference type="EMBL" id="EWM20048.1"/>
    </source>
</evidence>
<name>W7T980_9STRA</name>
<dbReference type="AlphaFoldDB" id="W7T980"/>
<dbReference type="GO" id="GO:0016740">
    <property type="term" value="F:transferase activity"/>
    <property type="evidence" value="ECO:0007669"/>
    <property type="project" value="UniProtKB-KW"/>
</dbReference>
<dbReference type="Proteomes" id="UP000019335">
    <property type="component" value="Unassembled WGS sequence"/>
</dbReference>
<gene>
    <name evidence="1" type="ORF">Naga_102074g1</name>
</gene>
<dbReference type="InterPro" id="IPR011990">
    <property type="entry name" value="TPR-like_helical_dom_sf"/>
</dbReference>
<protein>
    <submittedName>
        <fullName evidence="1">Glycosyl transferase</fullName>
    </submittedName>
</protein>
<reference evidence="1 2" key="1">
    <citation type="journal article" date="2014" name="Mol. Plant">
        <title>Chromosome Scale Genome Assembly and Transcriptome Profiling of Nannochloropsis gaditana in Nitrogen Depletion.</title>
        <authorList>
            <person name="Corteggiani Carpinelli E."/>
            <person name="Telatin A."/>
            <person name="Vitulo N."/>
            <person name="Forcato C."/>
            <person name="D'Angelo M."/>
            <person name="Schiavon R."/>
            <person name="Vezzi A."/>
            <person name="Giacometti G.M."/>
            <person name="Morosinotto T."/>
            <person name="Valle G."/>
        </authorList>
    </citation>
    <scope>NUCLEOTIDE SEQUENCE [LARGE SCALE GENOMIC DNA]</scope>
    <source>
        <strain evidence="1 2">B-31</strain>
    </source>
</reference>
<sequence length="271" mass="31724">MFITSSKNPKDPSNPRTVFYLANTLKDMKRYAEAIPLYEQRSLMDNGWWVERDYAVYMLCKCYLGLEDLSNARKYGELAARISKRAEPLYDLVYYLHHNELYTLAWYYYTLASQIPKPAVKETLFIVGDIYAFWLDFEKATLSRHIFPDQPILALTAGVSFLNNMYAPQYLREYFYREAWVESIIKCLRSTVTYHHYHASQPDIFWHSVLNNSAETECRYSTSGESDRRISADNVKDTIEKLVSITSLSERLQGSAPFNRQFCQGNMRSAY</sequence>
<proteinExistence type="predicted"/>